<dbReference type="AlphaFoldDB" id="A0A0E9VIV9"/>
<evidence type="ECO:0000313" key="1">
    <source>
        <dbReference type="EMBL" id="JAH77926.1"/>
    </source>
</evidence>
<protein>
    <submittedName>
        <fullName evidence="1">Uncharacterized protein</fullName>
    </submittedName>
</protein>
<sequence length="32" mass="3804">MWINPHFNIRVFQTSLVLGTVPTCLHPKRQLR</sequence>
<name>A0A0E9VIV9_ANGAN</name>
<organism evidence="1">
    <name type="scientific">Anguilla anguilla</name>
    <name type="common">European freshwater eel</name>
    <name type="synonym">Muraena anguilla</name>
    <dbReference type="NCBI Taxonomy" id="7936"/>
    <lineage>
        <taxon>Eukaryota</taxon>
        <taxon>Metazoa</taxon>
        <taxon>Chordata</taxon>
        <taxon>Craniata</taxon>
        <taxon>Vertebrata</taxon>
        <taxon>Euteleostomi</taxon>
        <taxon>Actinopterygii</taxon>
        <taxon>Neopterygii</taxon>
        <taxon>Teleostei</taxon>
        <taxon>Anguilliformes</taxon>
        <taxon>Anguillidae</taxon>
        <taxon>Anguilla</taxon>
    </lineage>
</organism>
<dbReference type="EMBL" id="GBXM01030651">
    <property type="protein sequence ID" value="JAH77926.1"/>
    <property type="molecule type" value="Transcribed_RNA"/>
</dbReference>
<proteinExistence type="predicted"/>
<reference evidence="1" key="2">
    <citation type="journal article" date="2015" name="Fish Shellfish Immunol.">
        <title>Early steps in the European eel (Anguilla anguilla)-Vibrio vulnificus interaction in the gills: Role of the RtxA13 toxin.</title>
        <authorList>
            <person name="Callol A."/>
            <person name="Pajuelo D."/>
            <person name="Ebbesson L."/>
            <person name="Teles M."/>
            <person name="MacKenzie S."/>
            <person name="Amaro C."/>
        </authorList>
    </citation>
    <scope>NUCLEOTIDE SEQUENCE</scope>
</reference>
<accession>A0A0E9VIV9</accession>
<reference evidence="1" key="1">
    <citation type="submission" date="2014-11" db="EMBL/GenBank/DDBJ databases">
        <authorList>
            <person name="Amaro Gonzalez C."/>
        </authorList>
    </citation>
    <scope>NUCLEOTIDE SEQUENCE</scope>
</reference>